<dbReference type="SMART" id="SM00448">
    <property type="entry name" value="REC"/>
    <property type="match status" value="1"/>
</dbReference>
<keyword evidence="5" id="KW-1185">Reference proteome</keyword>
<accession>A0AA49JBE9</accession>
<dbReference type="PROSITE" id="PS50110">
    <property type="entry name" value="RESPONSE_REGULATORY"/>
    <property type="match status" value="1"/>
</dbReference>
<keyword evidence="1 2" id="KW-0597">Phosphoprotein</keyword>
<evidence type="ECO:0000256" key="2">
    <source>
        <dbReference type="PROSITE-ProRule" id="PRU00169"/>
    </source>
</evidence>
<dbReference type="SUPFAM" id="SSF52172">
    <property type="entry name" value="CheY-like"/>
    <property type="match status" value="1"/>
</dbReference>
<dbReference type="PANTHER" id="PTHR44591:SF3">
    <property type="entry name" value="RESPONSE REGULATORY DOMAIN-CONTAINING PROTEIN"/>
    <property type="match status" value="1"/>
</dbReference>
<dbReference type="InterPro" id="IPR001789">
    <property type="entry name" value="Sig_transdc_resp-reg_receiver"/>
</dbReference>
<dbReference type="Proteomes" id="UP001244443">
    <property type="component" value="Chromosome"/>
</dbReference>
<dbReference type="Gene3D" id="3.40.50.2300">
    <property type="match status" value="1"/>
</dbReference>
<feature type="domain" description="Response regulatory" evidence="3">
    <location>
        <begin position="6"/>
        <end position="120"/>
    </location>
</feature>
<reference evidence="4" key="1">
    <citation type="submission" date="2023-08" db="EMBL/GenBank/DDBJ databases">
        <title>Comparative genomics and taxonomic characterization of three novel marine species of genus Marivirga.</title>
        <authorList>
            <person name="Muhammad N."/>
            <person name="Kim S.-G."/>
        </authorList>
    </citation>
    <scope>NUCLEOTIDE SEQUENCE [LARGE SCALE GENOMIC DNA]</scope>
    <source>
        <strain evidence="4">ABR2-2</strain>
    </source>
</reference>
<organism evidence="4 5">
    <name type="scientific">Marivirga arenosa</name>
    <dbReference type="NCBI Taxonomy" id="3059076"/>
    <lineage>
        <taxon>Bacteria</taxon>
        <taxon>Pseudomonadati</taxon>
        <taxon>Bacteroidota</taxon>
        <taxon>Cytophagia</taxon>
        <taxon>Cytophagales</taxon>
        <taxon>Marivirgaceae</taxon>
        <taxon>Marivirga</taxon>
    </lineage>
</organism>
<evidence type="ECO:0000259" key="3">
    <source>
        <dbReference type="PROSITE" id="PS50110"/>
    </source>
</evidence>
<dbReference type="PANTHER" id="PTHR44591">
    <property type="entry name" value="STRESS RESPONSE REGULATOR PROTEIN 1"/>
    <property type="match status" value="1"/>
</dbReference>
<evidence type="ECO:0000256" key="1">
    <source>
        <dbReference type="ARBA" id="ARBA00022553"/>
    </source>
</evidence>
<evidence type="ECO:0000313" key="4">
    <source>
        <dbReference type="EMBL" id="WKK87364.2"/>
    </source>
</evidence>
<dbReference type="InterPro" id="IPR011006">
    <property type="entry name" value="CheY-like_superfamily"/>
</dbReference>
<sequence length="120" mass="13896">MNAKPKVLYVDDEELNLLIFAKLLEDDYEVIKAESGEEALEILEKQSDIVNIITDLNMPLMSGLEFINEAKSRFENKKYYVLTGYAINDEMQEALDSKLIIQFWTKPAEFDKIDKALKEN</sequence>
<dbReference type="EMBL" id="CP129970">
    <property type="protein sequence ID" value="WKK87364.2"/>
    <property type="molecule type" value="Genomic_DNA"/>
</dbReference>
<proteinExistence type="predicted"/>
<feature type="modified residue" description="4-aspartylphosphate" evidence="2">
    <location>
        <position position="55"/>
    </location>
</feature>
<dbReference type="RefSeq" id="WP_308357459.1">
    <property type="nucleotide sequence ID" value="NZ_CP129970.2"/>
</dbReference>
<gene>
    <name evidence="4" type="ORF">QYS48_11825</name>
</gene>
<name>A0AA49JBE9_9BACT</name>
<dbReference type="AlphaFoldDB" id="A0AA49JBE9"/>
<dbReference type="InterPro" id="IPR050595">
    <property type="entry name" value="Bact_response_regulator"/>
</dbReference>
<evidence type="ECO:0000313" key="5">
    <source>
        <dbReference type="Proteomes" id="UP001244443"/>
    </source>
</evidence>
<dbReference type="GO" id="GO:0000160">
    <property type="term" value="P:phosphorelay signal transduction system"/>
    <property type="evidence" value="ECO:0007669"/>
    <property type="project" value="InterPro"/>
</dbReference>
<protein>
    <submittedName>
        <fullName evidence="4">Response regulator</fullName>
    </submittedName>
</protein>
<dbReference type="Pfam" id="PF00072">
    <property type="entry name" value="Response_reg"/>
    <property type="match status" value="1"/>
</dbReference>